<dbReference type="NCBIfam" id="TIGR00254">
    <property type="entry name" value="GGDEF"/>
    <property type="match status" value="1"/>
</dbReference>
<feature type="transmembrane region" description="Helical" evidence="1">
    <location>
        <begin position="103"/>
        <end position="125"/>
    </location>
</feature>
<feature type="transmembrane region" description="Helical" evidence="1">
    <location>
        <begin position="67"/>
        <end position="91"/>
    </location>
</feature>
<keyword evidence="1" id="KW-0812">Transmembrane</keyword>
<dbReference type="AlphaFoldDB" id="A0A433XAG4"/>
<evidence type="ECO:0000256" key="1">
    <source>
        <dbReference type="PROSITE-ProRule" id="PRU00244"/>
    </source>
</evidence>
<evidence type="ECO:0000313" key="6">
    <source>
        <dbReference type="Proteomes" id="UP000281547"/>
    </source>
</evidence>
<dbReference type="InterPro" id="IPR000160">
    <property type="entry name" value="GGDEF_dom"/>
</dbReference>
<dbReference type="Proteomes" id="UP000281547">
    <property type="component" value="Unassembled WGS sequence"/>
</dbReference>
<sequence length="816" mass="88252">MLRQCRWAALRRPGDGSAKQMMTILACIADDHNAWLIMLAALVCVAGSWATVRLFNRAAATRSTEKAAWLLLTATVTGAAIWCTHFVAMLGYDPGTPIGFDPVLTIISLLVAMAGAYLGFLIAALELRFAPIVGGLVVGLAIVVMHYTGMMGYRVQGLVSWDMNYLVASIIVSCGFSAAALQMLRADRGKASTYGGTALLVLAIVGLHFTGMTAFRVEPMLVDGAFSNPAALRALAIAVAGVALVIVAAGLASNMIDDHARARAADALTNMSSGLVMVSAQERITLYNRRAAEIFGLEQANMALEMKLGDFLGLIGSRAGWEPSRIRRVLNNHRVWFAKDTTTRVEQEFEDGRVVAVVCRPLPEGGAILTYEDMTEAREGQKRIAHMAYHDTLTGLANRRLFSETLATAMGPDGLALLMIDLDRFKAVNDKFGHNLGDEVLVQAAARLKALARPNSTAFRLGGDEFAIILEGEVEAARGLAHDIVAAMTAPFAIGPHIARIGCSVGIASTLAEEDPSTMQQRADLALYKAKNQGRGRVETYRDGMMEEAAERQFFEEELIHAVERGQLELYYQPLFALPGRRLKGFEALIRWNHPDRGLISPADFIPIAEACGAIERIGAWIIDEACRQVGNWPRDLYVSINVSPIQMRSPAILTQIHQALESYGLSPRQVEIEITETAMVDNSEQIAATLAGFRALGIRVAIDDFGTGYSSLAHLREFKVDRIKIDRSFVGTVGHDASADAVVRAVMGIARELSIETTAEGIETEQQLEALVKLGCGTAQGYLLGRPMTSERAGHLLEAAPSNILAFRLEANSGT</sequence>
<dbReference type="Pfam" id="PF12860">
    <property type="entry name" value="PAS_7"/>
    <property type="match status" value="1"/>
</dbReference>
<comment type="caution">
    <text evidence="5">The sequence shown here is derived from an EMBL/GenBank/DDBJ whole genome shotgun (WGS) entry which is preliminary data.</text>
</comment>
<feature type="domain" description="EAL" evidence="2">
    <location>
        <begin position="552"/>
        <end position="802"/>
    </location>
</feature>
<dbReference type="Gene3D" id="3.30.70.270">
    <property type="match status" value="1"/>
</dbReference>
<dbReference type="Gene3D" id="3.30.450.20">
    <property type="entry name" value="PAS domain"/>
    <property type="match status" value="1"/>
</dbReference>
<organism evidence="5 6">
    <name type="scientific">Arsenicitalea aurantiaca</name>
    <dbReference type="NCBI Taxonomy" id="1783274"/>
    <lineage>
        <taxon>Bacteria</taxon>
        <taxon>Pseudomonadati</taxon>
        <taxon>Pseudomonadota</taxon>
        <taxon>Alphaproteobacteria</taxon>
        <taxon>Hyphomicrobiales</taxon>
        <taxon>Devosiaceae</taxon>
        <taxon>Arsenicitalea</taxon>
    </lineage>
</organism>
<feature type="transmembrane region" description="Helical" evidence="1">
    <location>
        <begin position="132"/>
        <end position="153"/>
    </location>
</feature>
<gene>
    <name evidence="5" type="ORF">EMQ25_09390</name>
</gene>
<dbReference type="EMBL" id="RZNJ01000003">
    <property type="protein sequence ID" value="RUT31081.1"/>
    <property type="molecule type" value="Genomic_DNA"/>
</dbReference>
<dbReference type="PANTHER" id="PTHR44757">
    <property type="entry name" value="DIGUANYLATE CYCLASE DGCP"/>
    <property type="match status" value="1"/>
</dbReference>
<dbReference type="CDD" id="cd01949">
    <property type="entry name" value="GGDEF"/>
    <property type="match status" value="1"/>
</dbReference>
<dbReference type="Pfam" id="PF00563">
    <property type="entry name" value="EAL"/>
    <property type="match status" value="1"/>
</dbReference>
<dbReference type="Pfam" id="PF00990">
    <property type="entry name" value="GGDEF"/>
    <property type="match status" value="1"/>
</dbReference>
<name>A0A433XAG4_9HYPH</name>
<dbReference type="Pfam" id="PF03707">
    <property type="entry name" value="MHYT"/>
    <property type="match status" value="2"/>
</dbReference>
<dbReference type="InterPro" id="IPR052155">
    <property type="entry name" value="Biofilm_reg_signaling"/>
</dbReference>
<dbReference type="PROSITE" id="PS50883">
    <property type="entry name" value="EAL"/>
    <property type="match status" value="1"/>
</dbReference>
<feature type="transmembrane region" description="Helical" evidence="1">
    <location>
        <begin position="165"/>
        <end position="184"/>
    </location>
</feature>
<dbReference type="InterPro" id="IPR035965">
    <property type="entry name" value="PAS-like_dom_sf"/>
</dbReference>
<proteinExistence type="predicted"/>
<keyword evidence="1" id="KW-1133">Transmembrane helix</keyword>
<evidence type="ECO:0000259" key="2">
    <source>
        <dbReference type="PROSITE" id="PS50883"/>
    </source>
</evidence>
<dbReference type="PROSITE" id="PS50887">
    <property type="entry name" value="GGDEF"/>
    <property type="match status" value="1"/>
</dbReference>
<dbReference type="SUPFAM" id="SSF141868">
    <property type="entry name" value="EAL domain-like"/>
    <property type="match status" value="1"/>
</dbReference>
<feature type="domain" description="GGDEF" evidence="3">
    <location>
        <begin position="413"/>
        <end position="543"/>
    </location>
</feature>
<dbReference type="SMART" id="SM00052">
    <property type="entry name" value="EAL"/>
    <property type="match status" value="1"/>
</dbReference>
<dbReference type="InterPro" id="IPR043128">
    <property type="entry name" value="Rev_trsase/Diguanyl_cyclase"/>
</dbReference>
<dbReference type="Gene3D" id="3.20.20.450">
    <property type="entry name" value="EAL domain"/>
    <property type="match status" value="1"/>
</dbReference>
<dbReference type="SMART" id="SM00267">
    <property type="entry name" value="GGDEF"/>
    <property type="match status" value="1"/>
</dbReference>
<dbReference type="PROSITE" id="PS50924">
    <property type="entry name" value="MHYT"/>
    <property type="match status" value="1"/>
</dbReference>
<accession>A0A433XAG4</accession>
<feature type="domain" description="MHYT" evidence="4">
    <location>
        <begin position="32"/>
        <end position="218"/>
    </location>
</feature>
<dbReference type="InterPro" id="IPR005330">
    <property type="entry name" value="MHYT_dom"/>
</dbReference>
<protein>
    <submittedName>
        <fullName evidence="5">EAL domain-containing protein</fullName>
    </submittedName>
</protein>
<dbReference type="PANTHER" id="PTHR44757:SF2">
    <property type="entry name" value="BIOFILM ARCHITECTURE MAINTENANCE PROTEIN MBAA"/>
    <property type="match status" value="1"/>
</dbReference>
<feature type="transmembrane region" description="Helical" evidence="1">
    <location>
        <begin position="230"/>
        <end position="253"/>
    </location>
</feature>
<evidence type="ECO:0000259" key="4">
    <source>
        <dbReference type="PROSITE" id="PS50924"/>
    </source>
</evidence>
<feature type="transmembrane region" description="Helical" evidence="1">
    <location>
        <begin position="34"/>
        <end position="55"/>
    </location>
</feature>
<dbReference type="InterPro" id="IPR029787">
    <property type="entry name" value="Nucleotide_cyclase"/>
</dbReference>
<reference evidence="5 6" key="1">
    <citation type="journal article" date="2016" name="Int. J. Syst. Evol. Microbiol.">
        <title>Arsenicitalea aurantiaca gen. nov., sp. nov., a new member of the family Hyphomicrobiaceae, isolated from high-arsenic sediment.</title>
        <authorList>
            <person name="Mu Y."/>
            <person name="Zhou L."/>
            <person name="Zeng X.C."/>
            <person name="Liu L."/>
            <person name="Pan Y."/>
            <person name="Chen X."/>
            <person name="Wang J."/>
            <person name="Li S."/>
            <person name="Li W.J."/>
            <person name="Wang Y."/>
        </authorList>
    </citation>
    <scope>NUCLEOTIDE SEQUENCE [LARGE SCALE GENOMIC DNA]</scope>
    <source>
        <strain evidence="5 6">42-50</strain>
    </source>
</reference>
<keyword evidence="6" id="KW-1185">Reference proteome</keyword>
<dbReference type="SUPFAM" id="SSF55073">
    <property type="entry name" value="Nucleotide cyclase"/>
    <property type="match status" value="1"/>
</dbReference>
<keyword evidence="1" id="KW-0472">Membrane</keyword>
<dbReference type="SUPFAM" id="SSF55785">
    <property type="entry name" value="PYP-like sensor domain (PAS domain)"/>
    <property type="match status" value="1"/>
</dbReference>
<feature type="transmembrane region" description="Helical" evidence="1">
    <location>
        <begin position="191"/>
        <end position="210"/>
    </location>
</feature>
<dbReference type="InterPro" id="IPR001633">
    <property type="entry name" value="EAL_dom"/>
</dbReference>
<dbReference type="GO" id="GO:0016020">
    <property type="term" value="C:membrane"/>
    <property type="evidence" value="ECO:0007669"/>
    <property type="project" value="UniProtKB-UniRule"/>
</dbReference>
<dbReference type="InterPro" id="IPR035919">
    <property type="entry name" value="EAL_sf"/>
</dbReference>
<evidence type="ECO:0000313" key="5">
    <source>
        <dbReference type="EMBL" id="RUT31081.1"/>
    </source>
</evidence>
<dbReference type="CDD" id="cd01948">
    <property type="entry name" value="EAL"/>
    <property type="match status" value="1"/>
</dbReference>
<evidence type="ECO:0000259" key="3">
    <source>
        <dbReference type="PROSITE" id="PS50887"/>
    </source>
</evidence>